<accession>A0AAW6QDT8</accession>
<dbReference type="PANTHER" id="PTHR30441:SF8">
    <property type="entry name" value="DUF748 DOMAIN-CONTAINING PROTEIN"/>
    <property type="match status" value="1"/>
</dbReference>
<dbReference type="EMBL" id="JARQTW010000011">
    <property type="protein sequence ID" value="MDG2950295.1"/>
    <property type="molecule type" value="Genomic_DNA"/>
</dbReference>
<evidence type="ECO:0000313" key="1">
    <source>
        <dbReference type="EMBL" id="MDG2950295.1"/>
    </source>
</evidence>
<evidence type="ECO:0008006" key="3">
    <source>
        <dbReference type="Google" id="ProtNLM"/>
    </source>
</evidence>
<dbReference type="AlphaFoldDB" id="A0AAW6QDT8"/>
<dbReference type="RefSeq" id="WP_317477331.1">
    <property type="nucleotide sequence ID" value="NZ_JARQTW010000011.1"/>
</dbReference>
<name>A0AAW6QDT8_9PAST</name>
<gene>
    <name evidence="1" type="ORF">P7M15_07170</name>
</gene>
<dbReference type="InterPro" id="IPR052894">
    <property type="entry name" value="AsmA-related"/>
</dbReference>
<sequence length="450" mass="51419">MIKKLGIGFLVIVFAFLAFVYVQKGKIEQKLTALLQDNRIQVAQSRVNWLPSPAIDLAGVTYLTEDMSFSAERVRLNFSWWGWLFGQSAIADLQLENGKVRSNLKENFYFQQINAVITPENLKLASLLALSAQYRQGSDFPEKMPELFINVAALNEQEDKLTFEGALKPISSGLRLNNVKATIQLKKRRLFNAEQILLNWTNGEILRLPQEGYIVNLAGAEFNHIALNEVNARIQTEPRLNAVVQFPFISDKGRLSANLESHSQSTRPEPYHLMISAQHLVLADWLKAFNIPDLISGVVSVEADLFSQDALPRHGMVTGRVTEGKLKGIGLLALIGQYVPLNYDESELNNKHIETSFDVLETQFRWEPEGIHVDHTQMLHRDFTARSQGYVDLITGYCDFMTYISSNDERYRALTLPVHFFGDCKSPQYKVKFNRDFRNQLKDFLREKFR</sequence>
<dbReference type="GO" id="GO:0090313">
    <property type="term" value="P:regulation of protein targeting to membrane"/>
    <property type="evidence" value="ECO:0007669"/>
    <property type="project" value="TreeGrafter"/>
</dbReference>
<dbReference type="Proteomes" id="UP001214976">
    <property type="component" value="Unassembled WGS sequence"/>
</dbReference>
<reference evidence="1" key="1">
    <citation type="submission" date="2023-03" db="EMBL/GenBank/DDBJ databases">
        <title>Classification of Bisgaard taxon 6 and taxon 10 as Exercitatus varius gen. nov., spec. nov.</title>
        <authorList>
            <person name="Christensen H."/>
        </authorList>
    </citation>
    <scope>NUCLEOTIDE SEQUENCE</scope>
    <source>
        <strain evidence="1">86116</strain>
    </source>
</reference>
<comment type="caution">
    <text evidence="1">The sequence shown here is derived from an EMBL/GenBank/DDBJ whole genome shotgun (WGS) entry which is preliminary data.</text>
</comment>
<dbReference type="PANTHER" id="PTHR30441">
    <property type="entry name" value="DUF748 DOMAIN-CONTAINING PROTEIN"/>
    <property type="match status" value="1"/>
</dbReference>
<evidence type="ECO:0000313" key="2">
    <source>
        <dbReference type="Proteomes" id="UP001214976"/>
    </source>
</evidence>
<proteinExistence type="predicted"/>
<protein>
    <recommendedName>
        <fullName evidence="3">AsmA-like C-terminal domain-containing protein</fullName>
    </recommendedName>
</protein>
<dbReference type="GO" id="GO:0005886">
    <property type="term" value="C:plasma membrane"/>
    <property type="evidence" value="ECO:0007669"/>
    <property type="project" value="TreeGrafter"/>
</dbReference>
<organism evidence="1 2">
    <name type="scientific">Exercitatus varius</name>
    <dbReference type="NCBI Taxonomy" id="67857"/>
    <lineage>
        <taxon>Bacteria</taxon>
        <taxon>Pseudomonadati</taxon>
        <taxon>Pseudomonadota</taxon>
        <taxon>Gammaproteobacteria</taxon>
        <taxon>Pasteurellales</taxon>
        <taxon>Pasteurellaceae</taxon>
        <taxon>Exercitatus</taxon>
    </lineage>
</organism>